<evidence type="ECO:0000256" key="8">
    <source>
        <dbReference type="PIRSR" id="PIRSR602401-1"/>
    </source>
</evidence>
<keyword evidence="5" id="KW-0560">Oxidoreductase</keyword>
<sequence length="1056" mass="118369">MEWQIYLGIAFALWIVQVLYTAFTSPLRRVPGPLYTVLTRLPLKLASLTGNRIYFVHELHRKYGPIVRIAPDEVDISSLAEFREIHRAGSPFLKSKWYEKFVPSKRSGVFTMRDPKEHAARRKLFARPFSKSELRRTWEPAVREKVQLAVSQIQRELKAVGKSDLLKWWTFLATDVSGQLMFGESFNMLQLGKKNQYINVLESTMMGSGIGAELPLVAWLGRHIPLSSFQNMFRATDYLFQYGQRAVTNSRTTSNASRNIFAGMVYESEKGDGIITDEEVVLEAGNLIVAGSDTTAITLTYLIWAVLSQPKLQRELEEEVNSLSADFDDSALEELPLLNAVIMEALRLYGAAPGALPRETPEGGAKFCGYFIPQGMTVTTQAYSIHRDGDIYPDPERFDVSRWLKTETSASELAKKAFSPFGAGGRICLGIHLAWMELRLATAQFFRECAGFAPTASRKEDLALMCPADEEDHDIVLVGSRLPKTSSKPGMSPTPGDEWVHQLGGLCGPGAGLRSVEMPFAEIDSIFDSIFGSNVDEINPSPNSKSVYSPVRLYGSNEDILDAYYVFIHPYFPILPPSEHQPVSSRPLARGPPTFEPTSPLSLAISAILSLIPHPNEKKPRTTEYLKRRREYAHCFAQTALGVIEKDYELLSMSQNSQTGLANTTRAFERAPFHPKLEVPLEGVVTLSMLSIYEYAQRGNIDGMLQRANQALALAMSMALHEAVEEEPYADSKRRVWWMTYMMACQASAISGTSPAFDLYDPWFVTPYPEGWKLVVEAQQVLVESAVFASDLDRTMQEADDASWVSKRMEELDRQISSLLFCSRDAPLVSQMAPQPESVERMTSKTMRDFAEIKLHTARIKLHRLCAFQDILSGSIRHPDVSIPTDTNSRMDMPLEMSSDPRLVEDLSLMTQIHKLQMPFTSEESSKICLHAALNIVTLLDNLLYPNHTSDILANTQYARGGCGSELPRTMPTVVCCGVQSSYAMLMLGLKARAIQHTTHDDINVLDTTSLSDFRNELYHNLRLIVKFLENYSIAFEAIQGISDKLNQAIDREFLT</sequence>
<dbReference type="InterPro" id="IPR050121">
    <property type="entry name" value="Cytochrome_P450_monoxygenase"/>
</dbReference>
<evidence type="ECO:0000256" key="1">
    <source>
        <dbReference type="ARBA" id="ARBA00001971"/>
    </source>
</evidence>
<comment type="caution">
    <text evidence="9">The sequence shown here is derived from an EMBL/GenBank/DDBJ whole genome shotgun (WGS) entry which is preliminary data.</text>
</comment>
<dbReference type="SUPFAM" id="SSF48264">
    <property type="entry name" value="Cytochrome P450"/>
    <property type="match status" value="1"/>
</dbReference>
<dbReference type="FunFam" id="1.10.630.10:FF:000093">
    <property type="entry name" value="Cytochrome P450 monooxygenase"/>
    <property type="match status" value="1"/>
</dbReference>
<dbReference type="PROSITE" id="PS00086">
    <property type="entry name" value="CYTOCHROME_P450"/>
    <property type="match status" value="1"/>
</dbReference>
<evidence type="ECO:0000256" key="4">
    <source>
        <dbReference type="ARBA" id="ARBA00022723"/>
    </source>
</evidence>
<keyword evidence="3 8" id="KW-0349">Heme</keyword>
<dbReference type="InterPro" id="IPR017972">
    <property type="entry name" value="Cyt_P450_CS"/>
</dbReference>
<reference evidence="9 10" key="1">
    <citation type="submission" date="2016-10" db="EMBL/GenBank/DDBJ databases">
        <title>Genome sequencing of Aspergillus oryzae BCC7051.</title>
        <authorList>
            <person name="Thammarongtham C."/>
            <person name="Vorapreeda T."/>
            <person name="Nookaew I."/>
            <person name="Srisuk T."/>
            <person name="Land M."/>
            <person name="Jeennor S."/>
            <person name="Laoteng K."/>
        </authorList>
    </citation>
    <scope>NUCLEOTIDE SEQUENCE [LARGE SCALE GENOMIC DNA]</scope>
    <source>
        <strain evidence="9 10">BCC7051</strain>
    </source>
</reference>
<organism evidence="9 10">
    <name type="scientific">Aspergillus oryzae</name>
    <name type="common">Yellow koji mold</name>
    <dbReference type="NCBI Taxonomy" id="5062"/>
    <lineage>
        <taxon>Eukaryota</taxon>
        <taxon>Fungi</taxon>
        <taxon>Dikarya</taxon>
        <taxon>Ascomycota</taxon>
        <taxon>Pezizomycotina</taxon>
        <taxon>Eurotiomycetes</taxon>
        <taxon>Eurotiomycetidae</taxon>
        <taxon>Eurotiales</taxon>
        <taxon>Aspergillaceae</taxon>
        <taxon>Aspergillus</taxon>
        <taxon>Aspergillus subgen. Circumdati</taxon>
    </lineage>
</organism>
<protein>
    <submittedName>
        <fullName evidence="9">Cytochrome P450</fullName>
    </submittedName>
</protein>
<evidence type="ECO:0000256" key="7">
    <source>
        <dbReference type="ARBA" id="ARBA00023033"/>
    </source>
</evidence>
<evidence type="ECO:0000313" key="9">
    <source>
        <dbReference type="EMBL" id="OOO13478.1"/>
    </source>
</evidence>
<feature type="binding site" description="axial binding residue" evidence="8">
    <location>
        <position position="428"/>
    </location>
    <ligand>
        <name>heme</name>
        <dbReference type="ChEBI" id="CHEBI:30413"/>
    </ligand>
    <ligandPart>
        <name>Fe</name>
        <dbReference type="ChEBI" id="CHEBI:18248"/>
    </ligandPart>
</feature>
<evidence type="ECO:0000256" key="2">
    <source>
        <dbReference type="ARBA" id="ARBA00010617"/>
    </source>
</evidence>
<dbReference type="PANTHER" id="PTHR24305">
    <property type="entry name" value="CYTOCHROME P450"/>
    <property type="match status" value="1"/>
</dbReference>
<name>A0A1S9DWL6_ASPOZ</name>
<comment type="similarity">
    <text evidence="2">Belongs to the cytochrome P450 family.</text>
</comment>
<proteinExistence type="inferred from homology"/>
<dbReference type="VEuPathDB" id="FungiDB:AO090005000174"/>
<dbReference type="GO" id="GO:0020037">
    <property type="term" value="F:heme binding"/>
    <property type="evidence" value="ECO:0007669"/>
    <property type="project" value="InterPro"/>
</dbReference>
<dbReference type="VEuPathDB" id="FungiDB:AO090701001050"/>
<dbReference type="OrthoDB" id="10250282at2759"/>
<dbReference type="GO" id="GO:0005506">
    <property type="term" value="F:iron ion binding"/>
    <property type="evidence" value="ECO:0007669"/>
    <property type="project" value="InterPro"/>
</dbReference>
<accession>A0A1S9DWL6</accession>
<evidence type="ECO:0000256" key="5">
    <source>
        <dbReference type="ARBA" id="ARBA00023002"/>
    </source>
</evidence>
<keyword evidence="6 8" id="KW-0408">Iron</keyword>
<comment type="cofactor">
    <cofactor evidence="1 8">
        <name>heme</name>
        <dbReference type="ChEBI" id="CHEBI:30413"/>
    </cofactor>
</comment>
<dbReference type="Pfam" id="PF00067">
    <property type="entry name" value="p450"/>
    <property type="match status" value="1"/>
</dbReference>
<evidence type="ECO:0000256" key="3">
    <source>
        <dbReference type="ARBA" id="ARBA00022617"/>
    </source>
</evidence>
<dbReference type="InterPro" id="IPR001128">
    <property type="entry name" value="Cyt_P450"/>
</dbReference>
<gene>
    <name evidence="9" type="ORF">OAory_01012270</name>
</gene>
<dbReference type="InterPro" id="IPR002401">
    <property type="entry name" value="Cyt_P450_E_grp-I"/>
</dbReference>
<dbReference type="PRINTS" id="PR00463">
    <property type="entry name" value="EP450I"/>
</dbReference>
<dbReference type="CDD" id="cd11059">
    <property type="entry name" value="CYP_fungal"/>
    <property type="match status" value="1"/>
</dbReference>
<dbReference type="InterPro" id="IPR036396">
    <property type="entry name" value="Cyt_P450_sf"/>
</dbReference>
<evidence type="ECO:0000313" key="10">
    <source>
        <dbReference type="Proteomes" id="UP000190312"/>
    </source>
</evidence>
<dbReference type="Proteomes" id="UP000190312">
    <property type="component" value="Unassembled WGS sequence"/>
</dbReference>
<dbReference type="AlphaFoldDB" id="A0A1S9DWL6"/>
<dbReference type="eggNOG" id="KOG0156">
    <property type="taxonomic scope" value="Eukaryota"/>
</dbReference>
<dbReference type="GO" id="GO:0016705">
    <property type="term" value="F:oxidoreductase activity, acting on paired donors, with incorporation or reduction of molecular oxygen"/>
    <property type="evidence" value="ECO:0007669"/>
    <property type="project" value="InterPro"/>
</dbReference>
<keyword evidence="4 8" id="KW-0479">Metal-binding</keyword>
<dbReference type="PRINTS" id="PR00385">
    <property type="entry name" value="P450"/>
</dbReference>
<dbReference type="GO" id="GO:0004497">
    <property type="term" value="F:monooxygenase activity"/>
    <property type="evidence" value="ECO:0007669"/>
    <property type="project" value="UniProtKB-KW"/>
</dbReference>
<dbReference type="CDD" id="cd12148">
    <property type="entry name" value="fungal_TF_MHR"/>
    <property type="match status" value="1"/>
</dbReference>
<dbReference type="EMBL" id="MKZY01000002">
    <property type="protein sequence ID" value="OOO13478.1"/>
    <property type="molecule type" value="Genomic_DNA"/>
</dbReference>
<dbReference type="Gene3D" id="1.10.630.10">
    <property type="entry name" value="Cytochrome P450"/>
    <property type="match status" value="1"/>
</dbReference>
<keyword evidence="7" id="KW-0503">Monooxygenase</keyword>
<evidence type="ECO:0000256" key="6">
    <source>
        <dbReference type="ARBA" id="ARBA00023004"/>
    </source>
</evidence>
<dbReference type="PANTHER" id="PTHR24305:SF96">
    <property type="entry name" value="CYTOCHROME P450 MONOOXYGENASE STCB-RELATED"/>
    <property type="match status" value="1"/>
</dbReference>